<name>A0AAD2JKZ8_9STRA</name>
<comment type="caution">
    <text evidence="2">The sequence shown here is derived from an EMBL/GenBank/DDBJ whole genome shotgun (WGS) entry which is preliminary data.</text>
</comment>
<feature type="chain" id="PRO_5042235758" evidence="1">
    <location>
        <begin position="20"/>
        <end position="115"/>
    </location>
</feature>
<evidence type="ECO:0000256" key="1">
    <source>
        <dbReference type="SAM" id="SignalP"/>
    </source>
</evidence>
<protein>
    <submittedName>
        <fullName evidence="2">Uncharacterized protein</fullName>
    </submittedName>
</protein>
<reference evidence="2" key="1">
    <citation type="submission" date="2023-08" db="EMBL/GenBank/DDBJ databases">
        <authorList>
            <person name="Audoor S."/>
            <person name="Bilcke G."/>
        </authorList>
    </citation>
    <scope>NUCLEOTIDE SEQUENCE</scope>
</reference>
<keyword evidence="1" id="KW-0732">Signal</keyword>
<evidence type="ECO:0000313" key="3">
    <source>
        <dbReference type="Proteomes" id="UP001295423"/>
    </source>
</evidence>
<accession>A0AAD2JKZ8</accession>
<gene>
    <name evidence="2" type="ORF">CYCCA115_LOCUS18436</name>
</gene>
<dbReference type="AlphaFoldDB" id="A0AAD2JKZ8"/>
<sequence>MISSLRSMVLLALPLLSAAQSSGTLTAETQVKVLEGPCTAFIEIIEAEDEGEKLICEAKDGMMYDIPQVNKEWIEEKRQSGELVSGATILDLPENTMVDMSTWSLILSGPPDLLN</sequence>
<feature type="signal peptide" evidence="1">
    <location>
        <begin position="1"/>
        <end position="19"/>
    </location>
</feature>
<evidence type="ECO:0000313" key="2">
    <source>
        <dbReference type="EMBL" id="CAJ1960019.1"/>
    </source>
</evidence>
<dbReference type="Proteomes" id="UP001295423">
    <property type="component" value="Unassembled WGS sequence"/>
</dbReference>
<organism evidence="2 3">
    <name type="scientific">Cylindrotheca closterium</name>
    <dbReference type="NCBI Taxonomy" id="2856"/>
    <lineage>
        <taxon>Eukaryota</taxon>
        <taxon>Sar</taxon>
        <taxon>Stramenopiles</taxon>
        <taxon>Ochrophyta</taxon>
        <taxon>Bacillariophyta</taxon>
        <taxon>Bacillariophyceae</taxon>
        <taxon>Bacillariophycidae</taxon>
        <taxon>Bacillariales</taxon>
        <taxon>Bacillariaceae</taxon>
        <taxon>Cylindrotheca</taxon>
    </lineage>
</organism>
<dbReference type="EMBL" id="CAKOGP040002036">
    <property type="protein sequence ID" value="CAJ1960019.1"/>
    <property type="molecule type" value="Genomic_DNA"/>
</dbReference>
<keyword evidence="3" id="KW-1185">Reference proteome</keyword>
<proteinExistence type="predicted"/>